<dbReference type="InterPro" id="IPR029787">
    <property type="entry name" value="Nucleotide_cyclase"/>
</dbReference>
<dbReference type="Proteomes" id="UP000707356">
    <property type="component" value="Unassembled WGS sequence"/>
</dbReference>
<comment type="subcellular location">
    <subcellularLocation>
        <location evidence="1">Cell envelope</location>
    </subcellularLocation>
</comment>
<dbReference type="CDD" id="cd07302">
    <property type="entry name" value="CHD"/>
    <property type="match status" value="1"/>
</dbReference>
<evidence type="ECO:0000256" key="4">
    <source>
        <dbReference type="ARBA" id="ARBA00022692"/>
    </source>
</evidence>
<comment type="similarity">
    <text evidence="2">Belongs to the adenylyl cyclase class-3 family.</text>
</comment>
<dbReference type="SMART" id="SM00091">
    <property type="entry name" value="PAS"/>
    <property type="match status" value="1"/>
</dbReference>
<reference evidence="9" key="1">
    <citation type="submission" date="2021-05" db="EMBL/GenBank/DDBJ databases">
        <authorList>
            <person name="Pietrasiak N."/>
            <person name="Ward R."/>
            <person name="Stajich J.E."/>
            <person name="Kurbessoian T."/>
        </authorList>
    </citation>
    <scope>NUCLEOTIDE SEQUENCE</scope>
    <source>
        <strain evidence="9">GSE-TBD4-15B</strain>
    </source>
</reference>
<dbReference type="NCBIfam" id="TIGR00229">
    <property type="entry name" value="sensory_box"/>
    <property type="match status" value="1"/>
</dbReference>
<dbReference type="SMART" id="SM00044">
    <property type="entry name" value="CYCc"/>
    <property type="match status" value="1"/>
</dbReference>
<dbReference type="GO" id="GO:0030313">
    <property type="term" value="C:cell envelope"/>
    <property type="evidence" value="ECO:0007669"/>
    <property type="project" value="UniProtKB-SubCell"/>
</dbReference>
<dbReference type="InterPro" id="IPR029016">
    <property type="entry name" value="GAF-like_dom_sf"/>
</dbReference>
<dbReference type="PROSITE" id="PS50125">
    <property type="entry name" value="GUANYLATE_CYCLASE_2"/>
    <property type="match status" value="1"/>
</dbReference>
<evidence type="ECO:0000256" key="5">
    <source>
        <dbReference type="ARBA" id="ARBA00022989"/>
    </source>
</evidence>
<dbReference type="SUPFAM" id="SSF55781">
    <property type="entry name" value="GAF domain-like"/>
    <property type="match status" value="2"/>
</dbReference>
<dbReference type="FunFam" id="3.30.70.1230:FF:000016">
    <property type="entry name" value="Adenylate/guanylate cyclase domain-containing protein"/>
    <property type="match status" value="1"/>
</dbReference>
<comment type="caution">
    <text evidence="9">The sequence shown here is derived from an EMBL/GenBank/DDBJ whole genome shotgun (WGS) entry which is preliminary data.</text>
</comment>
<dbReference type="Gene3D" id="3.30.70.1230">
    <property type="entry name" value="Nucleotide cyclase"/>
    <property type="match status" value="1"/>
</dbReference>
<protein>
    <submittedName>
        <fullName evidence="9">GAF domain-containing protein</fullName>
    </submittedName>
</protein>
<keyword evidence="4" id="KW-0812">Transmembrane</keyword>
<sequence>MTASIFPLPPQDHSAHSVPDSALGLTAINVTAMNAISEPALLQTVGERPHQLSAPISSLTPAKKAFSSFLAPLTQDTFKQVVTDVEQRLRVVNQTLSILDDVLESQGFDAILNEMLRSITLKTGELLNADRTTIFLLDEEQDELWSIVAKDETGANLELRFPKNVGIAGEVATRREVVNIPYDFYQDHRSAAAQEFDRKNSYRTYSMLALPLLDEQGDLVAVVQLINKLKPVHDPLAALDEKIDAAGFTAKDEQVFRDFAPSIRLILESSRSFYKATQQQRAASALMKATKALSQSSLDLEETLAKVMEEAKELMQADRSTLWLLDTERHQLWTKLPIDGQMQEIRIPIGAGFAGQVATTGEPLLIPFDLYDHPNADIAKETDDRTGYRTCSMLCMPVFNADGELIAVTQLINKRKPGDFPDYDPSCYPEAPDCWRASFNRGDQEFMKAFNIQAGVALQNAKLFDTVKQQEQMQRDILRSLSNAVISTDRTGRIIAANESARRLLGLGEHESLQDRQVVDLVQLEQGDFPHWFAAALSPTAEKSRQQYYPDQTLLPVTGQEQHSVHLSINTIADANDPGRVSGALVVMDDISDEKRLKSTMYRYMTQELAEQLLSSGDAKLGGDRKEVSVLFSDIRSYTSLTESMEAEAVVAMLNEYFETMVDAVFAHKGTLDKYIGDAIMAVFGSPLPLEDHAWMAVQTALEMRSRLTVFNTERPTHRKIKIGMGINSDSVISGNIGSSKRMEFTAIGDGVNLGSRLEGASKQYGCDIVISESTYLPCADRVWARELDRICVKGKSQPVSIYELVELRSQPLDARKQQAIELYHEGRQHYLNRNFVRAMGAFGTILQEIDHQDKAAQLHLERCNHWLTKPPTDAEWSEGVWTLKEK</sequence>
<feature type="domain" description="PAS" evidence="7">
    <location>
        <begin position="470"/>
        <end position="525"/>
    </location>
</feature>
<dbReference type="InterPro" id="IPR001054">
    <property type="entry name" value="A/G_cyclase"/>
</dbReference>
<dbReference type="Gene3D" id="3.30.450.40">
    <property type="match status" value="2"/>
</dbReference>
<evidence type="ECO:0000256" key="6">
    <source>
        <dbReference type="ARBA" id="ARBA00023136"/>
    </source>
</evidence>
<dbReference type="InterPro" id="IPR003018">
    <property type="entry name" value="GAF"/>
</dbReference>
<dbReference type="SUPFAM" id="SSF55785">
    <property type="entry name" value="PYP-like sensor domain (PAS domain)"/>
    <property type="match status" value="1"/>
</dbReference>
<keyword evidence="3" id="KW-1003">Cell membrane</keyword>
<evidence type="ECO:0000259" key="7">
    <source>
        <dbReference type="PROSITE" id="PS50112"/>
    </source>
</evidence>
<name>A0A951PCU0_9CYAN</name>
<evidence type="ECO:0000256" key="3">
    <source>
        <dbReference type="ARBA" id="ARBA00022475"/>
    </source>
</evidence>
<dbReference type="Pfam" id="PF00211">
    <property type="entry name" value="Guanylate_cyc"/>
    <property type="match status" value="1"/>
</dbReference>
<reference evidence="9" key="2">
    <citation type="journal article" date="2022" name="Microbiol. Resour. Announc.">
        <title>Metagenome Sequencing to Explore Phylogenomics of Terrestrial Cyanobacteria.</title>
        <authorList>
            <person name="Ward R.D."/>
            <person name="Stajich J.E."/>
            <person name="Johansen J.R."/>
            <person name="Huntemann M."/>
            <person name="Clum A."/>
            <person name="Foster B."/>
            <person name="Foster B."/>
            <person name="Roux S."/>
            <person name="Palaniappan K."/>
            <person name="Varghese N."/>
            <person name="Mukherjee S."/>
            <person name="Reddy T.B.K."/>
            <person name="Daum C."/>
            <person name="Copeland A."/>
            <person name="Chen I.A."/>
            <person name="Ivanova N.N."/>
            <person name="Kyrpides N.C."/>
            <person name="Shapiro N."/>
            <person name="Eloe-Fadrosh E.A."/>
            <person name="Pietrasiak N."/>
        </authorList>
    </citation>
    <scope>NUCLEOTIDE SEQUENCE</scope>
    <source>
        <strain evidence="9">GSE-TBD4-15B</strain>
    </source>
</reference>
<dbReference type="InterPro" id="IPR035965">
    <property type="entry name" value="PAS-like_dom_sf"/>
</dbReference>
<proteinExistence type="inferred from homology"/>
<dbReference type="CDD" id="cd00130">
    <property type="entry name" value="PAS"/>
    <property type="match status" value="1"/>
</dbReference>
<dbReference type="InterPro" id="IPR000014">
    <property type="entry name" value="PAS"/>
</dbReference>
<dbReference type="Pfam" id="PF01590">
    <property type="entry name" value="GAF"/>
    <property type="match status" value="2"/>
</dbReference>
<organism evidence="9 10">
    <name type="scientific">Pegethrix bostrychoides GSE-TBD4-15B</name>
    <dbReference type="NCBI Taxonomy" id="2839662"/>
    <lineage>
        <taxon>Bacteria</taxon>
        <taxon>Bacillati</taxon>
        <taxon>Cyanobacteriota</taxon>
        <taxon>Cyanophyceae</taxon>
        <taxon>Oculatellales</taxon>
        <taxon>Oculatellaceae</taxon>
        <taxon>Pegethrix</taxon>
    </lineage>
</organism>
<accession>A0A951PCU0</accession>
<keyword evidence="5" id="KW-1133">Transmembrane helix</keyword>
<dbReference type="PROSITE" id="PS50112">
    <property type="entry name" value="PAS"/>
    <property type="match status" value="1"/>
</dbReference>
<dbReference type="EMBL" id="JAHHHV010000076">
    <property type="protein sequence ID" value="MBW4467377.1"/>
    <property type="molecule type" value="Genomic_DNA"/>
</dbReference>
<dbReference type="GO" id="GO:0035556">
    <property type="term" value="P:intracellular signal transduction"/>
    <property type="evidence" value="ECO:0007669"/>
    <property type="project" value="InterPro"/>
</dbReference>
<gene>
    <name evidence="9" type="ORF">KME07_18280</name>
</gene>
<keyword evidence="6" id="KW-0472">Membrane</keyword>
<dbReference type="GO" id="GO:0006171">
    <property type="term" value="P:cAMP biosynthetic process"/>
    <property type="evidence" value="ECO:0007669"/>
    <property type="project" value="TreeGrafter"/>
</dbReference>
<evidence type="ECO:0000259" key="8">
    <source>
        <dbReference type="PROSITE" id="PS50125"/>
    </source>
</evidence>
<evidence type="ECO:0000313" key="10">
    <source>
        <dbReference type="Proteomes" id="UP000707356"/>
    </source>
</evidence>
<evidence type="ECO:0000256" key="2">
    <source>
        <dbReference type="ARBA" id="ARBA00005381"/>
    </source>
</evidence>
<evidence type="ECO:0000313" key="9">
    <source>
        <dbReference type="EMBL" id="MBW4467377.1"/>
    </source>
</evidence>
<dbReference type="Pfam" id="PF00989">
    <property type="entry name" value="PAS"/>
    <property type="match status" value="1"/>
</dbReference>
<dbReference type="InterPro" id="IPR013767">
    <property type="entry name" value="PAS_fold"/>
</dbReference>
<dbReference type="GO" id="GO:0004016">
    <property type="term" value="F:adenylate cyclase activity"/>
    <property type="evidence" value="ECO:0007669"/>
    <property type="project" value="UniProtKB-ARBA"/>
</dbReference>
<dbReference type="SMART" id="SM00065">
    <property type="entry name" value="GAF"/>
    <property type="match status" value="2"/>
</dbReference>
<dbReference type="GO" id="GO:0006355">
    <property type="term" value="P:regulation of DNA-templated transcription"/>
    <property type="evidence" value="ECO:0007669"/>
    <property type="project" value="InterPro"/>
</dbReference>
<dbReference type="InterPro" id="IPR050697">
    <property type="entry name" value="Adenylyl/Guanylyl_Cyclase_3/4"/>
</dbReference>
<feature type="domain" description="Guanylate cyclase" evidence="8">
    <location>
        <begin position="629"/>
        <end position="759"/>
    </location>
</feature>
<dbReference type="SUPFAM" id="SSF55073">
    <property type="entry name" value="Nucleotide cyclase"/>
    <property type="match status" value="1"/>
</dbReference>
<evidence type="ECO:0000256" key="1">
    <source>
        <dbReference type="ARBA" id="ARBA00004196"/>
    </source>
</evidence>
<dbReference type="PANTHER" id="PTHR43081">
    <property type="entry name" value="ADENYLATE CYCLASE, TERMINAL-DIFFERENTIATION SPECIFIC-RELATED"/>
    <property type="match status" value="1"/>
</dbReference>
<dbReference type="AlphaFoldDB" id="A0A951PCU0"/>
<dbReference type="Gene3D" id="3.30.450.20">
    <property type="entry name" value="PAS domain"/>
    <property type="match status" value="1"/>
</dbReference>
<dbReference type="PANTHER" id="PTHR43081:SF1">
    <property type="entry name" value="ADENYLATE CYCLASE, TERMINAL-DIFFERENTIATION SPECIFIC"/>
    <property type="match status" value="1"/>
</dbReference>